<keyword evidence="1" id="KW-0472">Membrane</keyword>
<organism evidence="3 4">
    <name type="scientific">Nocardioides gansuensis</name>
    <dbReference type="NCBI Taxonomy" id="2138300"/>
    <lineage>
        <taxon>Bacteria</taxon>
        <taxon>Bacillati</taxon>
        <taxon>Actinomycetota</taxon>
        <taxon>Actinomycetes</taxon>
        <taxon>Propionibacteriales</taxon>
        <taxon>Nocardioidaceae</taxon>
        <taxon>Nocardioides</taxon>
    </lineage>
</organism>
<reference evidence="3" key="1">
    <citation type="submission" date="2018-04" db="EMBL/GenBank/DDBJ databases">
        <title>Genome of Nocardioides gansuensis WSJ-1.</title>
        <authorList>
            <person name="Wu S."/>
            <person name="Wang G."/>
        </authorList>
    </citation>
    <scope>NUCLEOTIDE SEQUENCE [LARGE SCALE GENOMIC DNA]</scope>
    <source>
        <strain evidence="3">WSJ-1</strain>
    </source>
</reference>
<evidence type="ECO:0000313" key="3">
    <source>
        <dbReference type="EMBL" id="PVG82996.1"/>
    </source>
</evidence>
<dbReference type="RefSeq" id="WP_116572426.1">
    <property type="nucleotide sequence ID" value="NZ_QDGZ01000004.1"/>
</dbReference>
<evidence type="ECO:0000313" key="4">
    <source>
        <dbReference type="Proteomes" id="UP000246018"/>
    </source>
</evidence>
<dbReference type="InterPro" id="IPR019692">
    <property type="entry name" value="CFP-6_PH"/>
</dbReference>
<accession>A0A2T8FBA0</accession>
<dbReference type="AlphaFoldDB" id="A0A2T8FBA0"/>
<dbReference type="EMBL" id="QDGZ01000004">
    <property type="protein sequence ID" value="PVG82996.1"/>
    <property type="molecule type" value="Genomic_DNA"/>
</dbReference>
<feature type="domain" description="Low molecular weight protein antigen 6 PH" evidence="2">
    <location>
        <begin position="73"/>
        <end position="142"/>
    </location>
</feature>
<proteinExistence type="predicted"/>
<feature type="transmembrane region" description="Helical" evidence="1">
    <location>
        <begin position="51"/>
        <end position="72"/>
    </location>
</feature>
<gene>
    <name evidence="3" type="ORF">DDE18_11725</name>
</gene>
<comment type="caution">
    <text evidence="3">The sequence shown here is derived from an EMBL/GenBank/DDBJ whole genome shotgun (WGS) entry which is preliminary data.</text>
</comment>
<keyword evidence="4" id="KW-1185">Reference proteome</keyword>
<feature type="transmembrane region" description="Helical" evidence="1">
    <location>
        <begin position="21"/>
        <end position="39"/>
    </location>
</feature>
<dbReference type="OrthoDB" id="3824918at2"/>
<sequence length="149" mass="16095">MPAGSDAPPLPHTWRPLGVRLAMLFFGGLLLLLCAFAWFGFDAETRARFTLLQRTTLVALALLAGSACYALVRSRVTASEAGLTVVNGYRRRDYEWAEVVAIHLPQGAPWATLDLADGTTAAVMALQGSDGNRARTAVRQLRSLIDRPG</sequence>
<name>A0A2T8FBA0_9ACTN</name>
<protein>
    <recommendedName>
        <fullName evidence="2">Low molecular weight protein antigen 6 PH domain-containing protein</fullName>
    </recommendedName>
</protein>
<keyword evidence="1" id="KW-1133">Transmembrane helix</keyword>
<evidence type="ECO:0000259" key="2">
    <source>
        <dbReference type="Pfam" id="PF10756"/>
    </source>
</evidence>
<dbReference type="Proteomes" id="UP000246018">
    <property type="component" value="Unassembled WGS sequence"/>
</dbReference>
<keyword evidence="1" id="KW-0812">Transmembrane</keyword>
<evidence type="ECO:0000256" key="1">
    <source>
        <dbReference type="SAM" id="Phobius"/>
    </source>
</evidence>
<dbReference type="Pfam" id="PF10756">
    <property type="entry name" value="bPH_6"/>
    <property type="match status" value="1"/>
</dbReference>